<dbReference type="InterPro" id="IPR005201">
    <property type="entry name" value="TIM_ENGase"/>
</dbReference>
<dbReference type="InParanoid" id="E4XJY2"/>
<sequence>MSKDEWHYSEHGSICRPIESLEELLFWDEDQILSEESTTDIIPVTPAPDGLVRKVKMGMTSKLIICHDMKGGYNEDIYPNGDDGLSIPDPIWEDTSMFIYFSHNFITVPTTSWIEKSHQNGALCLGTFITEWAEGKLRCCAVLRNYELIVEKMLKIQRLYGFDGWLINIEHELPEQLLPNLVEFLRLLKERSLVIWYDAVTSEGKLEWQDYLNDKNEIFFEYSDGLFTNYTWTEEKIKSGQEFCDRKSIPKEKIYHGVDVFGRNTYGGGEQNTHVSVAKATEHGFNSAIFAPGWLVEKNITEVKQDSFWQNIKRAITE</sequence>
<dbReference type="GO" id="GO:0033925">
    <property type="term" value="F:mannosyl-glycoprotein endo-beta-N-acetylglucosaminidase activity"/>
    <property type="evidence" value="ECO:0007669"/>
    <property type="project" value="UniProtKB-EC"/>
</dbReference>
<gene>
    <name evidence="2" type="ORF">GSOID_T00013039001</name>
</gene>
<organism evidence="2">
    <name type="scientific">Oikopleura dioica</name>
    <name type="common">Tunicate</name>
    <dbReference type="NCBI Taxonomy" id="34765"/>
    <lineage>
        <taxon>Eukaryota</taxon>
        <taxon>Metazoa</taxon>
        <taxon>Chordata</taxon>
        <taxon>Tunicata</taxon>
        <taxon>Appendicularia</taxon>
        <taxon>Copelata</taxon>
        <taxon>Oikopleuridae</taxon>
        <taxon>Oikopleura</taxon>
    </lineage>
</organism>
<feature type="domain" description="Cytosolic endo-beta-N-acetylglucosaminidase TIM barrel" evidence="1">
    <location>
        <begin position="92"/>
        <end position="311"/>
    </location>
</feature>
<dbReference type="Proteomes" id="UP000001307">
    <property type="component" value="Unassembled WGS sequence"/>
</dbReference>
<evidence type="ECO:0000259" key="1">
    <source>
        <dbReference type="Pfam" id="PF03644"/>
    </source>
</evidence>
<evidence type="ECO:0000313" key="3">
    <source>
        <dbReference type="Proteomes" id="UP000001307"/>
    </source>
</evidence>
<keyword evidence="3" id="KW-1185">Reference proteome</keyword>
<evidence type="ECO:0000313" key="2">
    <source>
        <dbReference type="EMBL" id="CBY24866.1"/>
    </source>
</evidence>
<dbReference type="PANTHER" id="PTHR13246:SF1">
    <property type="entry name" value="CYTOSOLIC ENDO-BETA-N-ACETYLGLUCOSAMINIDASE"/>
    <property type="match status" value="1"/>
</dbReference>
<reference evidence="2" key="1">
    <citation type="journal article" date="2010" name="Science">
        <title>Plasticity of animal genome architecture unmasked by rapid evolution of a pelagic tunicate.</title>
        <authorList>
            <person name="Denoeud F."/>
            <person name="Henriet S."/>
            <person name="Mungpakdee S."/>
            <person name="Aury J.M."/>
            <person name="Da Silva C."/>
            <person name="Brinkmann H."/>
            <person name="Mikhaleva J."/>
            <person name="Olsen L.C."/>
            <person name="Jubin C."/>
            <person name="Canestro C."/>
            <person name="Bouquet J.M."/>
            <person name="Danks G."/>
            <person name="Poulain J."/>
            <person name="Campsteijn C."/>
            <person name="Adamski M."/>
            <person name="Cross I."/>
            <person name="Yadetie F."/>
            <person name="Muffato M."/>
            <person name="Louis A."/>
            <person name="Butcher S."/>
            <person name="Tsagkogeorga G."/>
            <person name="Konrad A."/>
            <person name="Singh S."/>
            <person name="Jensen M.F."/>
            <person name="Cong E.H."/>
            <person name="Eikeseth-Otteraa H."/>
            <person name="Noel B."/>
            <person name="Anthouard V."/>
            <person name="Porcel B.M."/>
            <person name="Kachouri-Lafond R."/>
            <person name="Nishino A."/>
            <person name="Ugolini M."/>
            <person name="Chourrout P."/>
            <person name="Nishida H."/>
            <person name="Aasland R."/>
            <person name="Huzurbazar S."/>
            <person name="Westhof E."/>
            <person name="Delsuc F."/>
            <person name="Lehrach H."/>
            <person name="Reinhardt R."/>
            <person name="Weissenbach J."/>
            <person name="Roy S.W."/>
            <person name="Artiguenave F."/>
            <person name="Postlethwait J.H."/>
            <person name="Manak J.R."/>
            <person name="Thompson E.M."/>
            <person name="Jaillon O."/>
            <person name="Du Pasquier L."/>
            <person name="Boudinot P."/>
            <person name="Liberles D.A."/>
            <person name="Volff J.N."/>
            <person name="Philippe H."/>
            <person name="Lenhard B."/>
            <person name="Roest Crollius H."/>
            <person name="Wincker P."/>
            <person name="Chourrout D."/>
        </authorList>
    </citation>
    <scope>NUCLEOTIDE SEQUENCE [LARGE SCALE GENOMIC DNA]</scope>
</reference>
<dbReference type="AlphaFoldDB" id="E4XJY2"/>
<dbReference type="Gene3D" id="3.20.20.80">
    <property type="entry name" value="Glycosidases"/>
    <property type="match status" value="1"/>
</dbReference>
<dbReference type="EMBL" id="FN653063">
    <property type="protein sequence ID" value="CBY24866.1"/>
    <property type="molecule type" value="Genomic_DNA"/>
</dbReference>
<accession>E4XJY2</accession>
<name>E4XJY2_OIKDI</name>
<dbReference type="OrthoDB" id="284473at2759"/>
<dbReference type="PANTHER" id="PTHR13246">
    <property type="entry name" value="ENDO BETA N-ACETYLGLUCOSAMINIDASE"/>
    <property type="match status" value="1"/>
</dbReference>
<protein>
    <recommendedName>
        <fullName evidence="1">Cytosolic endo-beta-N-acetylglucosaminidase TIM barrel domain-containing protein</fullName>
    </recommendedName>
</protein>
<proteinExistence type="predicted"/>
<dbReference type="GO" id="GO:0005829">
    <property type="term" value="C:cytosol"/>
    <property type="evidence" value="ECO:0007669"/>
    <property type="project" value="UniProtKB-SubCell"/>
</dbReference>
<dbReference type="InterPro" id="IPR032979">
    <property type="entry name" value="ENGase"/>
</dbReference>
<dbReference type="Pfam" id="PF03644">
    <property type="entry name" value="Glyco_hydro_85"/>
    <property type="match status" value="1"/>
</dbReference>